<feature type="domain" description="Gnk2-homologous" evidence="7">
    <location>
        <begin position="134"/>
        <end position="247"/>
    </location>
</feature>
<dbReference type="CDD" id="cd23509">
    <property type="entry name" value="Gnk2-like"/>
    <property type="match status" value="2"/>
</dbReference>
<evidence type="ECO:0000313" key="9">
    <source>
        <dbReference type="Proteomes" id="UP001418222"/>
    </source>
</evidence>
<evidence type="ECO:0000259" key="7">
    <source>
        <dbReference type="PROSITE" id="PS51473"/>
    </source>
</evidence>
<evidence type="ECO:0000256" key="3">
    <source>
        <dbReference type="ARBA" id="ARBA00022729"/>
    </source>
</evidence>
<proteinExistence type="inferred from homology"/>
<protein>
    <submittedName>
        <fullName evidence="8">Cysteine-rich receptor-like protein kinase 27</fullName>
    </submittedName>
</protein>
<dbReference type="AlphaFoldDB" id="A0AAP0FWQ5"/>
<accession>A0AAP0FWQ5</accession>
<keyword evidence="8" id="KW-0675">Receptor</keyword>
<dbReference type="InterPro" id="IPR002902">
    <property type="entry name" value="GNK2"/>
</dbReference>
<evidence type="ECO:0000256" key="5">
    <source>
        <dbReference type="ARBA" id="ARBA00038515"/>
    </source>
</evidence>
<keyword evidence="8" id="KW-0808">Transferase</keyword>
<dbReference type="PROSITE" id="PS51473">
    <property type="entry name" value="GNK2"/>
    <property type="match status" value="2"/>
</dbReference>
<keyword evidence="4" id="KW-0677">Repeat</keyword>
<keyword evidence="9" id="KW-1185">Reference proteome</keyword>
<evidence type="ECO:0000256" key="6">
    <source>
        <dbReference type="SAM" id="SignalP"/>
    </source>
</evidence>
<organism evidence="8 9">
    <name type="scientific">Platanthera zijinensis</name>
    <dbReference type="NCBI Taxonomy" id="2320716"/>
    <lineage>
        <taxon>Eukaryota</taxon>
        <taxon>Viridiplantae</taxon>
        <taxon>Streptophyta</taxon>
        <taxon>Embryophyta</taxon>
        <taxon>Tracheophyta</taxon>
        <taxon>Spermatophyta</taxon>
        <taxon>Magnoliopsida</taxon>
        <taxon>Liliopsida</taxon>
        <taxon>Asparagales</taxon>
        <taxon>Orchidaceae</taxon>
        <taxon>Orchidoideae</taxon>
        <taxon>Orchideae</taxon>
        <taxon>Orchidinae</taxon>
        <taxon>Platanthera</taxon>
    </lineage>
</organism>
<keyword evidence="8" id="KW-0418">Kinase</keyword>
<feature type="chain" id="PRO_5043026005" evidence="6">
    <location>
        <begin position="25"/>
        <end position="268"/>
    </location>
</feature>
<sequence>MALLMKNQRLFFFFLVCLTISTLGAHSELLYNHCEKNFTQNDILQSNIGNLLIDMAAQSTLRRYAISSFGGGGYEAVYGIARCDGDMIHTACSACITGAEHDILSICPGSGAVHAWREKCYLHYDVTNFVGKWERTYASVWRSTTKAEDPKAFEQGVAELMGEVMAEAAGAPDSTLKYKSGESSLKGYCDGNVTIYGMAQCTQDLCESECNLCLESSLEVMGKFCGGNVGCRIFGSGCVLRYEIYEFLTVYHTPGVEAPAPAPSVVAG</sequence>
<dbReference type="GO" id="GO:0005576">
    <property type="term" value="C:extracellular region"/>
    <property type="evidence" value="ECO:0007669"/>
    <property type="project" value="UniProtKB-SubCell"/>
</dbReference>
<dbReference type="PANTHER" id="PTHR32411">
    <property type="entry name" value="CYSTEINE-RICH REPEAT SECRETORY PROTEIN 38-RELATED"/>
    <property type="match status" value="1"/>
</dbReference>
<reference evidence="8 9" key="1">
    <citation type="journal article" date="2022" name="Nat. Plants">
        <title>Genomes of leafy and leafless Platanthera orchids illuminate the evolution of mycoheterotrophy.</title>
        <authorList>
            <person name="Li M.H."/>
            <person name="Liu K.W."/>
            <person name="Li Z."/>
            <person name="Lu H.C."/>
            <person name="Ye Q.L."/>
            <person name="Zhang D."/>
            <person name="Wang J.Y."/>
            <person name="Li Y.F."/>
            <person name="Zhong Z.M."/>
            <person name="Liu X."/>
            <person name="Yu X."/>
            <person name="Liu D.K."/>
            <person name="Tu X.D."/>
            <person name="Liu B."/>
            <person name="Hao Y."/>
            <person name="Liao X.Y."/>
            <person name="Jiang Y.T."/>
            <person name="Sun W.H."/>
            <person name="Chen J."/>
            <person name="Chen Y.Q."/>
            <person name="Ai Y."/>
            <person name="Zhai J.W."/>
            <person name="Wu S.S."/>
            <person name="Zhou Z."/>
            <person name="Hsiao Y.Y."/>
            <person name="Wu W.L."/>
            <person name="Chen Y.Y."/>
            <person name="Lin Y.F."/>
            <person name="Hsu J.L."/>
            <person name="Li C.Y."/>
            <person name="Wang Z.W."/>
            <person name="Zhao X."/>
            <person name="Zhong W.Y."/>
            <person name="Ma X.K."/>
            <person name="Ma L."/>
            <person name="Huang J."/>
            <person name="Chen G.Z."/>
            <person name="Huang M.Z."/>
            <person name="Huang L."/>
            <person name="Peng D.H."/>
            <person name="Luo Y.B."/>
            <person name="Zou S.Q."/>
            <person name="Chen S.P."/>
            <person name="Lan S."/>
            <person name="Tsai W.C."/>
            <person name="Van de Peer Y."/>
            <person name="Liu Z.J."/>
        </authorList>
    </citation>
    <scope>NUCLEOTIDE SEQUENCE [LARGE SCALE GENOMIC DNA]</scope>
    <source>
        <strain evidence="8">Lor287</strain>
    </source>
</reference>
<comment type="subcellular location">
    <subcellularLocation>
        <location evidence="1">Secreted</location>
    </subcellularLocation>
</comment>
<comment type="similarity">
    <text evidence="5">Belongs to the cysteine-rich repeat secretory protein family.</text>
</comment>
<dbReference type="Proteomes" id="UP001418222">
    <property type="component" value="Unassembled WGS sequence"/>
</dbReference>
<evidence type="ECO:0000313" key="8">
    <source>
        <dbReference type="EMBL" id="KAK8919262.1"/>
    </source>
</evidence>
<feature type="signal peptide" evidence="6">
    <location>
        <begin position="1"/>
        <end position="24"/>
    </location>
</feature>
<dbReference type="Gene3D" id="3.30.430.20">
    <property type="entry name" value="Gnk2 domain, C-X8-C-X2-C motif"/>
    <property type="match status" value="2"/>
</dbReference>
<comment type="caution">
    <text evidence="8">The sequence shown here is derived from an EMBL/GenBank/DDBJ whole genome shotgun (WGS) entry which is preliminary data.</text>
</comment>
<evidence type="ECO:0000256" key="1">
    <source>
        <dbReference type="ARBA" id="ARBA00004613"/>
    </source>
</evidence>
<keyword evidence="3 6" id="KW-0732">Signal</keyword>
<keyword evidence="2" id="KW-0964">Secreted</keyword>
<dbReference type="InterPro" id="IPR038408">
    <property type="entry name" value="GNK2_sf"/>
</dbReference>
<dbReference type="Pfam" id="PF01657">
    <property type="entry name" value="Stress-antifung"/>
    <property type="match status" value="2"/>
</dbReference>
<dbReference type="EMBL" id="JBBWWQ010000019">
    <property type="protein sequence ID" value="KAK8919262.1"/>
    <property type="molecule type" value="Genomic_DNA"/>
</dbReference>
<evidence type="ECO:0000256" key="4">
    <source>
        <dbReference type="ARBA" id="ARBA00022737"/>
    </source>
</evidence>
<name>A0AAP0FWQ5_9ASPA</name>
<feature type="domain" description="Gnk2-homologous" evidence="7">
    <location>
        <begin position="26"/>
        <end position="129"/>
    </location>
</feature>
<gene>
    <name evidence="8" type="primary">CRK27</name>
    <name evidence="8" type="ORF">KSP39_PZI021752</name>
</gene>
<evidence type="ECO:0000256" key="2">
    <source>
        <dbReference type="ARBA" id="ARBA00022525"/>
    </source>
</evidence>
<dbReference type="InterPro" id="IPR050581">
    <property type="entry name" value="CRR_secretory_protein"/>
</dbReference>
<dbReference type="GO" id="GO:0016301">
    <property type="term" value="F:kinase activity"/>
    <property type="evidence" value="ECO:0007669"/>
    <property type="project" value="UniProtKB-KW"/>
</dbReference>